<keyword evidence="3" id="KW-1185">Reference proteome</keyword>
<proteinExistence type="predicted"/>
<accession>A0AAQ3U8E2</accession>
<feature type="region of interest" description="Disordered" evidence="1">
    <location>
        <begin position="1"/>
        <end position="47"/>
    </location>
</feature>
<dbReference type="EMBL" id="CP144751">
    <property type="protein sequence ID" value="WVZ87165.1"/>
    <property type="molecule type" value="Genomic_DNA"/>
</dbReference>
<dbReference type="AlphaFoldDB" id="A0AAQ3U8E2"/>
<sequence length="71" mass="7694">MGWGTWRLGSAGAGMPGRAVRAVARRSGSNDRDRSGRETASRSSRVSARIVDLMTAGRTRRAAAVHDRLRK</sequence>
<dbReference type="Proteomes" id="UP001341281">
    <property type="component" value="Chromosome 07"/>
</dbReference>
<gene>
    <name evidence="2" type="ORF">U9M48_033851</name>
</gene>
<evidence type="ECO:0000256" key="1">
    <source>
        <dbReference type="SAM" id="MobiDB-lite"/>
    </source>
</evidence>
<evidence type="ECO:0000313" key="2">
    <source>
        <dbReference type="EMBL" id="WVZ87165.1"/>
    </source>
</evidence>
<feature type="compositionally biased region" description="Low complexity" evidence="1">
    <location>
        <begin position="16"/>
        <end position="27"/>
    </location>
</feature>
<evidence type="ECO:0000313" key="3">
    <source>
        <dbReference type="Proteomes" id="UP001341281"/>
    </source>
</evidence>
<feature type="compositionally biased region" description="Basic and acidic residues" evidence="1">
    <location>
        <begin position="28"/>
        <end position="40"/>
    </location>
</feature>
<organism evidence="2 3">
    <name type="scientific">Paspalum notatum var. saurae</name>
    <dbReference type="NCBI Taxonomy" id="547442"/>
    <lineage>
        <taxon>Eukaryota</taxon>
        <taxon>Viridiplantae</taxon>
        <taxon>Streptophyta</taxon>
        <taxon>Embryophyta</taxon>
        <taxon>Tracheophyta</taxon>
        <taxon>Spermatophyta</taxon>
        <taxon>Magnoliopsida</taxon>
        <taxon>Liliopsida</taxon>
        <taxon>Poales</taxon>
        <taxon>Poaceae</taxon>
        <taxon>PACMAD clade</taxon>
        <taxon>Panicoideae</taxon>
        <taxon>Andropogonodae</taxon>
        <taxon>Paspaleae</taxon>
        <taxon>Paspalinae</taxon>
        <taxon>Paspalum</taxon>
    </lineage>
</organism>
<name>A0AAQ3U8E2_PASNO</name>
<protein>
    <submittedName>
        <fullName evidence="2">Uncharacterized protein</fullName>
    </submittedName>
</protein>
<reference evidence="2 3" key="1">
    <citation type="submission" date="2024-02" db="EMBL/GenBank/DDBJ databases">
        <title>High-quality chromosome-scale genome assembly of Pensacola bahiagrass (Paspalum notatum Flugge var. saurae).</title>
        <authorList>
            <person name="Vega J.M."/>
            <person name="Podio M."/>
            <person name="Orjuela J."/>
            <person name="Siena L.A."/>
            <person name="Pessino S.C."/>
            <person name="Combes M.C."/>
            <person name="Mariac C."/>
            <person name="Albertini E."/>
            <person name="Pupilli F."/>
            <person name="Ortiz J.P.A."/>
            <person name="Leblanc O."/>
        </authorList>
    </citation>
    <scope>NUCLEOTIDE SEQUENCE [LARGE SCALE GENOMIC DNA]</scope>
    <source>
        <strain evidence="2">R1</strain>
        <tissue evidence="2">Leaf</tissue>
    </source>
</reference>